<dbReference type="SUPFAM" id="SSF82714">
    <property type="entry name" value="Multidrug efflux transporter AcrB TolC docking domain, DN and DC subdomains"/>
    <property type="match status" value="2"/>
</dbReference>
<dbReference type="InterPro" id="IPR004764">
    <property type="entry name" value="MdtF-like"/>
</dbReference>
<dbReference type="Gene3D" id="3.30.70.1430">
    <property type="entry name" value="Multidrug efflux transporter AcrB pore domain"/>
    <property type="match status" value="2"/>
</dbReference>
<dbReference type="PRINTS" id="PR00702">
    <property type="entry name" value="ACRIFLAVINRP"/>
</dbReference>
<feature type="transmembrane region" description="Helical" evidence="9">
    <location>
        <begin position="12"/>
        <end position="31"/>
    </location>
</feature>
<evidence type="ECO:0000256" key="6">
    <source>
        <dbReference type="ARBA" id="ARBA00022692"/>
    </source>
</evidence>
<evidence type="ECO:0000256" key="7">
    <source>
        <dbReference type="ARBA" id="ARBA00022989"/>
    </source>
</evidence>
<evidence type="ECO:0000256" key="2">
    <source>
        <dbReference type="ARBA" id="ARBA00010942"/>
    </source>
</evidence>
<feature type="transmembrane region" description="Helical" evidence="9">
    <location>
        <begin position="369"/>
        <end position="391"/>
    </location>
</feature>
<feature type="transmembrane region" description="Helical" evidence="9">
    <location>
        <begin position="923"/>
        <end position="943"/>
    </location>
</feature>
<feature type="transmembrane region" description="Helical" evidence="9">
    <location>
        <begin position="872"/>
        <end position="889"/>
    </location>
</feature>
<evidence type="ECO:0000256" key="1">
    <source>
        <dbReference type="ARBA" id="ARBA00004429"/>
    </source>
</evidence>
<dbReference type="GO" id="GO:0042910">
    <property type="term" value="F:xenobiotic transmembrane transporter activity"/>
    <property type="evidence" value="ECO:0007669"/>
    <property type="project" value="TreeGrafter"/>
</dbReference>
<dbReference type="Gene3D" id="3.30.70.1320">
    <property type="entry name" value="Multidrug efflux transporter AcrB pore domain like"/>
    <property type="match status" value="1"/>
</dbReference>
<evidence type="ECO:0000256" key="9">
    <source>
        <dbReference type="SAM" id="Phobius"/>
    </source>
</evidence>
<keyword evidence="4" id="KW-1003">Cell membrane</keyword>
<evidence type="ECO:0000313" key="12">
    <source>
        <dbReference type="Proteomes" id="UP000651085"/>
    </source>
</evidence>
<dbReference type="PROSITE" id="PS50156">
    <property type="entry name" value="SSD"/>
    <property type="match status" value="1"/>
</dbReference>
<dbReference type="Gene3D" id="1.20.1640.10">
    <property type="entry name" value="Multidrug efflux transporter AcrB transmembrane domain"/>
    <property type="match status" value="2"/>
</dbReference>
<reference evidence="11" key="1">
    <citation type="submission" date="2020-08" db="EMBL/GenBank/DDBJ databases">
        <title>Genome public.</title>
        <authorList>
            <person name="Liu C."/>
            <person name="Sun Q."/>
        </authorList>
    </citation>
    <scope>NUCLEOTIDE SEQUENCE</scope>
    <source>
        <strain evidence="11">N12</strain>
    </source>
</reference>
<keyword evidence="7 9" id="KW-1133">Transmembrane helix</keyword>
<dbReference type="InterPro" id="IPR001036">
    <property type="entry name" value="Acrflvin-R"/>
</dbReference>
<proteinExistence type="inferred from homology"/>
<dbReference type="FunFam" id="3.30.70.1430:FF:000001">
    <property type="entry name" value="Efflux pump membrane transporter"/>
    <property type="match status" value="1"/>
</dbReference>
<dbReference type="NCBIfam" id="NF000282">
    <property type="entry name" value="RND_permease_1"/>
    <property type="match status" value="1"/>
</dbReference>
<gene>
    <name evidence="11" type="ORF">H8744_14450</name>
</gene>
<dbReference type="InterPro" id="IPR027463">
    <property type="entry name" value="AcrB_DN_DC_subdom"/>
</dbReference>
<dbReference type="FunFam" id="1.20.1640.10:FF:000001">
    <property type="entry name" value="Efflux pump membrane transporter"/>
    <property type="match status" value="1"/>
</dbReference>
<dbReference type="AlphaFoldDB" id="A0A926F9R1"/>
<evidence type="ECO:0000256" key="4">
    <source>
        <dbReference type="ARBA" id="ARBA00022475"/>
    </source>
</evidence>
<comment type="similarity">
    <text evidence="2">Belongs to the resistance-nodulation-cell division (RND) (TC 2.A.6) family.</text>
</comment>
<feature type="transmembrane region" description="Helical" evidence="9">
    <location>
        <begin position="437"/>
        <end position="457"/>
    </location>
</feature>
<dbReference type="EMBL" id="JACRTF010000001">
    <property type="protein sequence ID" value="MBC8594415.1"/>
    <property type="molecule type" value="Genomic_DNA"/>
</dbReference>
<accession>A0A926F9R1</accession>
<dbReference type="Proteomes" id="UP000651085">
    <property type="component" value="Unassembled WGS sequence"/>
</dbReference>
<evidence type="ECO:0000313" key="11">
    <source>
        <dbReference type="EMBL" id="MBC8594415.1"/>
    </source>
</evidence>
<feature type="domain" description="SSD" evidence="10">
    <location>
        <begin position="373"/>
        <end position="498"/>
    </location>
</feature>
<sequence length="1046" mass="113508">MFSKFFINRPIFATVLALIIVVAGLVTLNILPVAQFPDITPPTVQVSAFYPGANAETVAQTVGIPIEQQVNGVDGMLYMSSTSSSSGAYSLTITFAVGTDVDMATVQVQNRVSVAQSSLPEPVIVQGVTVQKQSSNIVMFLTMSAQDSIYNGLYLTNYAKLNLVDQLTRVPGVGAVNVMGAGDYSMRIWLDPEAMRIRGISPAEVYQAIQAQNMEVSAGTVGQPIGKNNTNAFQYSLSVKGRLSSPNEFGNIILRSEEGGRMLRLKDVARIDLGSGSYNVVSQLRGKPTAAIAIYQQPGSNSLDVSKGVKAKMQELATNFPSGVEYSVTLDTTDVINESINEVLVTFLETTLLVVLVIFLFLQNWRAVIIPCLTIPVSLIGTLAVMAALGFSINTLTLFGLILAVAIVVDDAIVVVENASRLLETGQYSPREAVTKAMGEITGPIVGVVLVLLAVFIPTTLISGISGQLYKQFALTIAASTVLSGFNSLTLTPALCALFLTKSKPSKFFIYRGFNKAYDKTQGLYDRIVKWLLERPVTAFISYAVFTAIAILLFTKWPSTFVPDEDDGYFIAVVQLPPASSLERTQAVGKQINAILDTYPEVKNYIGISGFSIMGGEQSNSGTYFVVLKPWGDRKGKEHTAAAVVQRFNEMAYGIQEAQIFAMVPPAIPGLGATGGLQLQLEDTRNLGPTEMQQAIGTLLTNYRSKPALASVSSQYQANVPQYFLNIDRDKVQFMGIQLNQVFSTLGYYMGAAYVNDYVQFGRIYQVKIEASDQSQKVIDDVMKLSVPNEKGEMVPFSSFTQLEEQLGQDQINRYNMYQTAAVTCNVAPGHSSGEGIQQMQELISEQLGGEFGYEWTSVAYQETQAGSTTTIVFLMALLVAFLVLAAQYESWTSPIAAIMGLPVALLGAMIGCFIMGTPVSIYTQIGIILLIALSAKNGILIVEFARDFRAEGNSIRDAAYEAGHVRLRPILMTSFAFVLGVMPLLFATGAGAESRIALGAAVVFGMAMNTILATIYIPSFYELMQKWQERFSRKKKNTQTNETVK</sequence>
<feature type="transmembrane region" description="Helical" evidence="9">
    <location>
        <begin position="896"/>
        <end position="917"/>
    </location>
</feature>
<comment type="caution">
    <text evidence="11">The sequence shown here is derived from an EMBL/GenBank/DDBJ whole genome shotgun (WGS) entry which is preliminary data.</text>
</comment>
<protein>
    <submittedName>
        <fullName evidence="11">Efflux RND transporter permease subunit</fullName>
    </submittedName>
</protein>
<feature type="transmembrane region" description="Helical" evidence="9">
    <location>
        <begin position="537"/>
        <end position="557"/>
    </location>
</feature>
<comment type="subcellular location">
    <subcellularLocation>
        <location evidence="1">Cell inner membrane</location>
        <topology evidence="1">Multi-pass membrane protein</topology>
    </subcellularLocation>
</comment>
<dbReference type="NCBIfam" id="TIGR00915">
    <property type="entry name" value="2A0602"/>
    <property type="match status" value="1"/>
</dbReference>
<dbReference type="GO" id="GO:0015562">
    <property type="term" value="F:efflux transmembrane transporter activity"/>
    <property type="evidence" value="ECO:0007669"/>
    <property type="project" value="InterPro"/>
</dbReference>
<keyword evidence="3" id="KW-0813">Transport</keyword>
<feature type="transmembrane region" description="Helical" evidence="9">
    <location>
        <begin position="397"/>
        <end position="416"/>
    </location>
</feature>
<evidence type="ECO:0000256" key="8">
    <source>
        <dbReference type="ARBA" id="ARBA00023136"/>
    </source>
</evidence>
<dbReference type="InterPro" id="IPR000731">
    <property type="entry name" value="SSD"/>
</dbReference>
<dbReference type="PANTHER" id="PTHR32063">
    <property type="match status" value="1"/>
</dbReference>
<dbReference type="GO" id="GO:0005886">
    <property type="term" value="C:plasma membrane"/>
    <property type="evidence" value="ECO:0007669"/>
    <property type="project" value="UniProtKB-SubCell"/>
</dbReference>
<keyword evidence="5" id="KW-0997">Cell inner membrane</keyword>
<feature type="transmembrane region" description="Helical" evidence="9">
    <location>
        <begin position="971"/>
        <end position="991"/>
    </location>
</feature>
<name>A0A926F9R1_9BACT</name>
<dbReference type="SUPFAM" id="SSF82866">
    <property type="entry name" value="Multidrug efflux transporter AcrB transmembrane domain"/>
    <property type="match status" value="2"/>
</dbReference>
<dbReference type="Pfam" id="PF00873">
    <property type="entry name" value="ACR_tran"/>
    <property type="match status" value="1"/>
</dbReference>
<keyword evidence="6 9" id="KW-0812">Transmembrane</keyword>
<dbReference type="Gene3D" id="3.30.2090.10">
    <property type="entry name" value="Multidrug efflux transporter AcrB TolC docking domain, DN and DC subdomains"/>
    <property type="match status" value="2"/>
</dbReference>
<dbReference type="SUPFAM" id="SSF82693">
    <property type="entry name" value="Multidrug efflux transporter AcrB pore domain, PN1, PN2, PC1 and PC2 subdomains"/>
    <property type="match status" value="3"/>
</dbReference>
<dbReference type="PANTHER" id="PTHR32063:SF11">
    <property type="entry name" value="CATION OR DRUG EFFLUX SYSTEM PROTEIN"/>
    <property type="match status" value="1"/>
</dbReference>
<keyword evidence="12" id="KW-1185">Reference proteome</keyword>
<evidence type="ECO:0000256" key="5">
    <source>
        <dbReference type="ARBA" id="ARBA00022519"/>
    </source>
</evidence>
<evidence type="ECO:0000259" key="10">
    <source>
        <dbReference type="PROSITE" id="PS50156"/>
    </source>
</evidence>
<feature type="transmembrane region" description="Helical" evidence="9">
    <location>
        <begin position="997"/>
        <end position="1018"/>
    </location>
</feature>
<feature type="transmembrane region" description="Helical" evidence="9">
    <location>
        <begin position="477"/>
        <end position="500"/>
    </location>
</feature>
<organism evidence="11 12">
    <name type="scientific">Jilunia laotingensis</name>
    <dbReference type="NCBI Taxonomy" id="2763675"/>
    <lineage>
        <taxon>Bacteria</taxon>
        <taxon>Pseudomonadati</taxon>
        <taxon>Bacteroidota</taxon>
        <taxon>Bacteroidia</taxon>
        <taxon>Bacteroidales</taxon>
        <taxon>Bacteroidaceae</taxon>
        <taxon>Jilunia</taxon>
    </lineage>
</organism>
<feature type="transmembrane region" description="Helical" evidence="9">
    <location>
        <begin position="343"/>
        <end position="362"/>
    </location>
</feature>
<dbReference type="Gene3D" id="3.30.70.1440">
    <property type="entry name" value="Multidrug efflux transporter AcrB pore domain"/>
    <property type="match status" value="1"/>
</dbReference>
<evidence type="ECO:0000256" key="3">
    <source>
        <dbReference type="ARBA" id="ARBA00022448"/>
    </source>
</evidence>
<dbReference type="RefSeq" id="WP_262435506.1">
    <property type="nucleotide sequence ID" value="NZ_JACRTF010000001.1"/>
</dbReference>
<dbReference type="GO" id="GO:0009636">
    <property type="term" value="P:response to toxic substance"/>
    <property type="evidence" value="ECO:0007669"/>
    <property type="project" value="UniProtKB-ARBA"/>
</dbReference>
<keyword evidence="8 9" id="KW-0472">Membrane</keyword>